<keyword evidence="4" id="KW-1185">Reference proteome</keyword>
<dbReference type="Gene3D" id="3.40.50.1820">
    <property type="entry name" value="alpha/beta hydrolase"/>
    <property type="match status" value="1"/>
</dbReference>
<dbReference type="RefSeq" id="WP_381604393.1">
    <property type="nucleotide sequence ID" value="NZ_JBHTEB010000001.1"/>
</dbReference>
<dbReference type="Proteomes" id="UP001597023">
    <property type="component" value="Unassembled WGS sequence"/>
</dbReference>
<accession>A0ABW2VZV6</accession>
<dbReference type="Pfam" id="PF07859">
    <property type="entry name" value="Abhydrolase_3"/>
    <property type="match status" value="1"/>
</dbReference>
<evidence type="ECO:0000259" key="2">
    <source>
        <dbReference type="Pfam" id="PF07859"/>
    </source>
</evidence>
<dbReference type="InterPro" id="IPR013094">
    <property type="entry name" value="AB_hydrolase_3"/>
</dbReference>
<protein>
    <submittedName>
        <fullName evidence="3">Alpha/beta hydrolase</fullName>
    </submittedName>
</protein>
<evidence type="ECO:0000313" key="3">
    <source>
        <dbReference type="EMBL" id="MFD0312810.1"/>
    </source>
</evidence>
<name>A0ABW2VZV6_9ACTN</name>
<evidence type="ECO:0000256" key="1">
    <source>
        <dbReference type="ARBA" id="ARBA00022801"/>
    </source>
</evidence>
<organism evidence="3 4">
    <name type="scientific">Streptomyces flavalbus</name>
    <dbReference type="NCBI Taxonomy" id="2665155"/>
    <lineage>
        <taxon>Bacteria</taxon>
        <taxon>Bacillati</taxon>
        <taxon>Actinomycetota</taxon>
        <taxon>Actinomycetes</taxon>
        <taxon>Kitasatosporales</taxon>
        <taxon>Streptomycetaceae</taxon>
        <taxon>Streptomyces</taxon>
    </lineage>
</organism>
<dbReference type="GO" id="GO:0016787">
    <property type="term" value="F:hydrolase activity"/>
    <property type="evidence" value="ECO:0007669"/>
    <property type="project" value="UniProtKB-KW"/>
</dbReference>
<evidence type="ECO:0000313" key="4">
    <source>
        <dbReference type="Proteomes" id="UP001597023"/>
    </source>
</evidence>
<feature type="domain" description="Alpha/beta hydrolase fold-3" evidence="2">
    <location>
        <begin position="89"/>
        <end position="293"/>
    </location>
</feature>
<reference evidence="4" key="1">
    <citation type="journal article" date="2019" name="Int. J. Syst. Evol. Microbiol.">
        <title>The Global Catalogue of Microorganisms (GCM) 10K type strain sequencing project: providing services to taxonomists for standard genome sequencing and annotation.</title>
        <authorList>
            <consortium name="The Broad Institute Genomics Platform"/>
            <consortium name="The Broad Institute Genome Sequencing Center for Infectious Disease"/>
            <person name="Wu L."/>
            <person name="Ma J."/>
        </authorList>
    </citation>
    <scope>NUCLEOTIDE SEQUENCE [LARGE SCALE GENOMIC DNA]</scope>
    <source>
        <strain evidence="4">CGMCC 4.7400</strain>
    </source>
</reference>
<dbReference type="PANTHER" id="PTHR48081:SF8">
    <property type="entry name" value="ALPHA_BETA HYDROLASE FOLD-3 DOMAIN-CONTAINING PROTEIN-RELATED"/>
    <property type="match status" value="1"/>
</dbReference>
<comment type="caution">
    <text evidence="3">The sequence shown here is derived from an EMBL/GenBank/DDBJ whole genome shotgun (WGS) entry which is preliminary data.</text>
</comment>
<sequence>MPLWSAEIDKLRPAIRSEGRAMAEAMSGAFSAVFPGGTATAYDAEALSELRAQLTVPGAVAAVDRYVNGPRGRVRLRVFTPDRPARAVLLNIHGGGFVMGAPEMNDGLNAALSRALDIAVVSVDYRLAPEHAYPAAHDDCETAASWLVEHGAAEFGTSRLLINGESAGANLAAATLLRLRRRGTAHRFSGIVLEFGVYDLSGTPSAAQETDHDVLSAAVLRGMMDLAHPDRSPAERRHPDLSPLYADLTGLPPVLFGVGTADHLIDDTLFLERRWALANGNTTLQVYPDAPHGGTGLPSVTPHWQSALLSFLDSCLTSPGASGTAPAHEVA</sequence>
<dbReference type="SUPFAM" id="SSF53474">
    <property type="entry name" value="alpha/beta-Hydrolases"/>
    <property type="match status" value="1"/>
</dbReference>
<dbReference type="EMBL" id="JBHTEB010000001">
    <property type="protein sequence ID" value="MFD0312810.1"/>
    <property type="molecule type" value="Genomic_DNA"/>
</dbReference>
<dbReference type="InterPro" id="IPR029058">
    <property type="entry name" value="AB_hydrolase_fold"/>
</dbReference>
<keyword evidence="1 3" id="KW-0378">Hydrolase</keyword>
<proteinExistence type="predicted"/>
<dbReference type="InterPro" id="IPR050300">
    <property type="entry name" value="GDXG_lipolytic_enzyme"/>
</dbReference>
<dbReference type="PANTHER" id="PTHR48081">
    <property type="entry name" value="AB HYDROLASE SUPERFAMILY PROTEIN C4A8.06C"/>
    <property type="match status" value="1"/>
</dbReference>
<gene>
    <name evidence="3" type="ORF">ACFQZ6_00900</name>
</gene>